<feature type="domain" description="HTH luxR-type" evidence="3">
    <location>
        <begin position="133"/>
        <end position="198"/>
    </location>
</feature>
<feature type="modified residue" description="4-aspartylphosphate" evidence="2">
    <location>
        <position position="52"/>
    </location>
</feature>
<dbReference type="GO" id="GO:0000160">
    <property type="term" value="P:phosphorelay signal transduction system"/>
    <property type="evidence" value="ECO:0007669"/>
    <property type="project" value="InterPro"/>
</dbReference>
<evidence type="ECO:0000313" key="6">
    <source>
        <dbReference type="Proteomes" id="UP000198916"/>
    </source>
</evidence>
<dbReference type="AlphaFoldDB" id="A0A1H7NV60"/>
<dbReference type="GO" id="GO:0003677">
    <property type="term" value="F:DNA binding"/>
    <property type="evidence" value="ECO:0007669"/>
    <property type="project" value="UniProtKB-KW"/>
</dbReference>
<evidence type="ECO:0000259" key="3">
    <source>
        <dbReference type="PROSITE" id="PS50043"/>
    </source>
</evidence>
<dbReference type="PROSITE" id="PS50110">
    <property type="entry name" value="RESPONSE_REGULATORY"/>
    <property type="match status" value="1"/>
</dbReference>
<dbReference type="Pfam" id="PF00196">
    <property type="entry name" value="GerE"/>
    <property type="match status" value="1"/>
</dbReference>
<dbReference type="InterPro" id="IPR000792">
    <property type="entry name" value="Tscrpt_reg_LuxR_C"/>
</dbReference>
<dbReference type="InterPro" id="IPR039420">
    <property type="entry name" value="WalR-like"/>
</dbReference>
<evidence type="ECO:0000313" key="5">
    <source>
        <dbReference type="EMBL" id="SEL26767.1"/>
    </source>
</evidence>
<dbReference type="InterPro" id="IPR001789">
    <property type="entry name" value="Sig_transdc_resp-reg_receiver"/>
</dbReference>
<dbReference type="STRING" id="332977.SAMN05421740_10498"/>
<dbReference type="EMBL" id="FNZR01000004">
    <property type="protein sequence ID" value="SEL26767.1"/>
    <property type="molecule type" value="Genomic_DNA"/>
</dbReference>
<dbReference type="Gene3D" id="1.10.10.10">
    <property type="entry name" value="Winged helix-like DNA-binding domain superfamily/Winged helix DNA-binding domain"/>
    <property type="match status" value="1"/>
</dbReference>
<organism evidence="5 6">
    <name type="scientific">Parapedobacter koreensis</name>
    <dbReference type="NCBI Taxonomy" id="332977"/>
    <lineage>
        <taxon>Bacteria</taxon>
        <taxon>Pseudomonadati</taxon>
        <taxon>Bacteroidota</taxon>
        <taxon>Sphingobacteriia</taxon>
        <taxon>Sphingobacteriales</taxon>
        <taxon>Sphingobacteriaceae</taxon>
        <taxon>Parapedobacter</taxon>
    </lineage>
</organism>
<dbReference type="OrthoDB" id="9797341at2"/>
<dbReference type="PROSITE" id="PS50043">
    <property type="entry name" value="HTH_LUXR_2"/>
    <property type="match status" value="1"/>
</dbReference>
<dbReference type="CDD" id="cd06170">
    <property type="entry name" value="LuxR_C_like"/>
    <property type="match status" value="1"/>
</dbReference>
<gene>
    <name evidence="5" type="ORF">SAMN05421740_10498</name>
</gene>
<dbReference type="Pfam" id="PF00072">
    <property type="entry name" value="Response_reg"/>
    <property type="match status" value="1"/>
</dbReference>
<dbReference type="PANTHER" id="PTHR43214:SF43">
    <property type="entry name" value="TWO-COMPONENT RESPONSE REGULATOR"/>
    <property type="match status" value="1"/>
</dbReference>
<reference evidence="6" key="1">
    <citation type="submission" date="2016-10" db="EMBL/GenBank/DDBJ databases">
        <authorList>
            <person name="Varghese N."/>
            <person name="Submissions S."/>
        </authorList>
    </citation>
    <scope>NUCLEOTIDE SEQUENCE [LARGE SCALE GENOMIC DNA]</scope>
    <source>
        <strain evidence="6">Jip14</strain>
    </source>
</reference>
<dbReference type="InterPro" id="IPR016032">
    <property type="entry name" value="Sig_transdc_resp-reg_C-effctor"/>
</dbReference>
<evidence type="ECO:0000256" key="1">
    <source>
        <dbReference type="ARBA" id="ARBA00023125"/>
    </source>
</evidence>
<proteinExistence type="predicted"/>
<dbReference type="SUPFAM" id="SSF52172">
    <property type="entry name" value="CheY-like"/>
    <property type="match status" value="1"/>
</dbReference>
<dbReference type="InterPro" id="IPR036388">
    <property type="entry name" value="WH-like_DNA-bd_sf"/>
</dbReference>
<dbReference type="SMART" id="SM00448">
    <property type="entry name" value="REC"/>
    <property type="match status" value="1"/>
</dbReference>
<dbReference type="GO" id="GO:0006355">
    <property type="term" value="P:regulation of DNA-templated transcription"/>
    <property type="evidence" value="ECO:0007669"/>
    <property type="project" value="InterPro"/>
</dbReference>
<accession>A0A1H7NV60</accession>
<dbReference type="Proteomes" id="UP000198916">
    <property type="component" value="Unassembled WGS sequence"/>
</dbReference>
<sequence length="218" mass="24680">MRILIVTDETGLGWFVKQQLTENFTCKVRIAENNSEARAIMPEFLPQLLLCDVDLNGVGDGMEWIRELQYSYRFEVILVTPYCLNTGILRATEIQPANYLFKPLNPCNIFAAIKLVEPRIAADQLGQAHDGAVSRPPTPLNATDLKVIRLILERKTTNEISEALFLSPYTVKNHRHNICRKLGLKAENNALLKWALKNEARIADYHQPPAWSPPVAEC</sequence>
<protein>
    <submittedName>
        <fullName evidence="5">DNA-binding response regulator, NarL/FixJ family, contains REC and HTH domains</fullName>
    </submittedName>
</protein>
<evidence type="ECO:0000256" key="2">
    <source>
        <dbReference type="PROSITE-ProRule" id="PRU00169"/>
    </source>
</evidence>
<dbReference type="PRINTS" id="PR00038">
    <property type="entry name" value="HTHLUXR"/>
</dbReference>
<dbReference type="SMART" id="SM00421">
    <property type="entry name" value="HTH_LUXR"/>
    <property type="match status" value="1"/>
</dbReference>
<dbReference type="InterPro" id="IPR011006">
    <property type="entry name" value="CheY-like_superfamily"/>
</dbReference>
<feature type="domain" description="Response regulatory" evidence="4">
    <location>
        <begin position="2"/>
        <end position="117"/>
    </location>
</feature>
<dbReference type="SUPFAM" id="SSF46894">
    <property type="entry name" value="C-terminal effector domain of the bipartite response regulators"/>
    <property type="match status" value="1"/>
</dbReference>
<evidence type="ECO:0000259" key="4">
    <source>
        <dbReference type="PROSITE" id="PS50110"/>
    </source>
</evidence>
<dbReference type="Gene3D" id="3.40.50.2300">
    <property type="match status" value="1"/>
</dbReference>
<dbReference type="PANTHER" id="PTHR43214">
    <property type="entry name" value="TWO-COMPONENT RESPONSE REGULATOR"/>
    <property type="match status" value="1"/>
</dbReference>
<dbReference type="RefSeq" id="WP_090605612.1">
    <property type="nucleotide sequence ID" value="NZ_FNZR01000004.1"/>
</dbReference>
<keyword evidence="1 5" id="KW-0238">DNA-binding</keyword>
<keyword evidence="6" id="KW-1185">Reference proteome</keyword>
<keyword evidence="2" id="KW-0597">Phosphoprotein</keyword>
<name>A0A1H7NV60_9SPHI</name>